<accession>A0A1V9V9T5</accession>
<dbReference type="AlphaFoldDB" id="A0A1V9V9T5"/>
<name>A0A1V9V9T5_9BACT</name>
<gene>
    <name evidence="1" type="ORF">AS859_09150</name>
</gene>
<feature type="non-terminal residue" evidence="1">
    <location>
        <position position="162"/>
    </location>
</feature>
<evidence type="ECO:0000313" key="2">
    <source>
        <dbReference type="Proteomes" id="UP000192599"/>
    </source>
</evidence>
<comment type="caution">
    <text evidence="1">The sequence shown here is derived from an EMBL/GenBank/DDBJ whole genome shotgun (WGS) entry which is preliminary data.</text>
</comment>
<dbReference type="Proteomes" id="UP000192599">
    <property type="component" value="Unassembled WGS sequence"/>
</dbReference>
<reference evidence="1 2" key="1">
    <citation type="submission" date="2017-04" db="EMBL/GenBank/DDBJ databases">
        <title>Accumulation and expression of multiple antibiotic resistance genes in Arcobacter cryaerophilus that thrives in sewage.</title>
        <authorList>
            <person name="Millar J.A."/>
            <person name="Raghavan R."/>
        </authorList>
    </citation>
    <scope>NUCLEOTIDE SEQUENCE [LARGE SCALE GENOMIC DNA]</scope>
    <source>
        <strain evidence="1 2">AZT-1</strain>
    </source>
</reference>
<protein>
    <submittedName>
        <fullName evidence="1">Uncharacterized protein</fullName>
    </submittedName>
</protein>
<evidence type="ECO:0000313" key="1">
    <source>
        <dbReference type="EMBL" id="OQR40857.1"/>
    </source>
</evidence>
<dbReference type="EMBL" id="LNTC01000172">
    <property type="protein sequence ID" value="OQR40857.1"/>
    <property type="molecule type" value="Genomic_DNA"/>
</dbReference>
<sequence length="162" mass="19036">MQKRVTKNSVCDIAVFIDEAQRVVSKEFDLPIDVLREAKVELFLSYQNEDLMIEKIGLSAYQALYKNLSHRFVFKNNEIGLSKLKSFEYKDLSKKDSTKTRVSKPIFLEDKELFDVEKEYQDSLKLHDKYGIDEKYKNMILVSDVSLFDKYQVVLKDENSNN</sequence>
<proteinExistence type="predicted"/>
<organism evidence="1 2">
    <name type="scientific">Aliarcobacter cryaerophilus</name>
    <dbReference type="NCBI Taxonomy" id="28198"/>
    <lineage>
        <taxon>Bacteria</taxon>
        <taxon>Pseudomonadati</taxon>
        <taxon>Campylobacterota</taxon>
        <taxon>Epsilonproteobacteria</taxon>
        <taxon>Campylobacterales</taxon>
        <taxon>Arcobacteraceae</taxon>
        <taxon>Aliarcobacter</taxon>
    </lineage>
</organism>